<keyword evidence="3" id="KW-0804">Transcription</keyword>
<dbReference type="GO" id="GO:0003700">
    <property type="term" value="F:DNA-binding transcription factor activity"/>
    <property type="evidence" value="ECO:0007669"/>
    <property type="project" value="InterPro"/>
</dbReference>
<dbReference type="Gene3D" id="1.20.120.530">
    <property type="entry name" value="GntR ligand-binding domain-like"/>
    <property type="match status" value="1"/>
</dbReference>
<dbReference type="SMART" id="SM00345">
    <property type="entry name" value="HTH_GNTR"/>
    <property type="match status" value="1"/>
</dbReference>
<evidence type="ECO:0000256" key="4">
    <source>
        <dbReference type="SAM" id="MobiDB-lite"/>
    </source>
</evidence>
<feature type="domain" description="HTH gntR-type" evidence="5">
    <location>
        <begin position="61"/>
        <end position="128"/>
    </location>
</feature>
<evidence type="ECO:0000256" key="2">
    <source>
        <dbReference type="ARBA" id="ARBA00023125"/>
    </source>
</evidence>
<dbReference type="InterPro" id="IPR036388">
    <property type="entry name" value="WH-like_DNA-bd_sf"/>
</dbReference>
<reference evidence="6 7" key="1">
    <citation type="submission" date="2019-03" db="EMBL/GenBank/DDBJ databases">
        <title>Diversity of the mouse oral microbiome.</title>
        <authorList>
            <person name="Joseph S."/>
            <person name="Aduse-Opoku J."/>
            <person name="Curtis M."/>
            <person name="Wade W."/>
            <person name="Hashim A."/>
        </authorList>
    </citation>
    <scope>NUCLEOTIDE SEQUENCE [LARGE SCALE GENOMIC DNA]</scope>
    <source>
        <strain evidence="7">irhom_31</strain>
    </source>
</reference>
<dbReference type="PANTHER" id="PTHR43537">
    <property type="entry name" value="TRANSCRIPTIONAL REGULATOR, GNTR FAMILY"/>
    <property type="match status" value="1"/>
</dbReference>
<dbReference type="InterPro" id="IPR011711">
    <property type="entry name" value="GntR_C"/>
</dbReference>
<evidence type="ECO:0000313" key="7">
    <source>
        <dbReference type="Proteomes" id="UP000297951"/>
    </source>
</evidence>
<dbReference type="Proteomes" id="UP000297951">
    <property type="component" value="Unassembled WGS sequence"/>
</dbReference>
<dbReference type="Pfam" id="PF07729">
    <property type="entry name" value="FCD"/>
    <property type="match status" value="1"/>
</dbReference>
<evidence type="ECO:0000256" key="1">
    <source>
        <dbReference type="ARBA" id="ARBA00023015"/>
    </source>
</evidence>
<sequence>MSQPVTLWTGSSHPPAPGKKSTKTGWPRTHPLSPNPLGTTVNIDLYPGTSIPVTLDYKKGLSKAETAYTWVREKIVNGDFAAGHRLVLASIGRELDMSVVPVREAIRQLEAEGLVTFERNVGARVAMVDSSAYVESMQTLGILEGAATALALPHLTAEDIAAARDYNQQLATLLEDFDPKAFTDLNHRFHQVLTHRCPNQHLVDLVGSEWNRLGNLRESTFSFVPGRAAESVAEHDQIIDLIDRGQPAHEVEQAVRDHRQATLTSYLSTIPEPV</sequence>
<keyword evidence="1" id="KW-0805">Transcription regulation</keyword>
<dbReference type="Gene3D" id="1.10.10.10">
    <property type="entry name" value="Winged helix-like DNA-binding domain superfamily/Winged helix DNA-binding domain"/>
    <property type="match status" value="1"/>
</dbReference>
<feature type="compositionally biased region" description="Polar residues" evidence="4">
    <location>
        <begin position="1"/>
        <end position="12"/>
    </location>
</feature>
<dbReference type="GO" id="GO:0003677">
    <property type="term" value="F:DNA binding"/>
    <property type="evidence" value="ECO:0007669"/>
    <property type="project" value="UniProtKB-KW"/>
</dbReference>
<evidence type="ECO:0000256" key="3">
    <source>
        <dbReference type="ARBA" id="ARBA00023163"/>
    </source>
</evidence>
<evidence type="ECO:0000313" key="6">
    <source>
        <dbReference type="EMBL" id="TFU21638.1"/>
    </source>
</evidence>
<feature type="region of interest" description="Disordered" evidence="4">
    <location>
        <begin position="1"/>
        <end position="34"/>
    </location>
</feature>
<dbReference type="PROSITE" id="PS50949">
    <property type="entry name" value="HTH_GNTR"/>
    <property type="match status" value="1"/>
</dbReference>
<organism evidence="6 7">
    <name type="scientific">Rothia nasimurium</name>
    <dbReference type="NCBI Taxonomy" id="85336"/>
    <lineage>
        <taxon>Bacteria</taxon>
        <taxon>Bacillati</taxon>
        <taxon>Actinomycetota</taxon>
        <taxon>Actinomycetes</taxon>
        <taxon>Micrococcales</taxon>
        <taxon>Micrococcaceae</taxon>
        <taxon>Rothia</taxon>
    </lineage>
</organism>
<dbReference type="OrthoDB" id="4084810at2"/>
<keyword evidence="2" id="KW-0238">DNA-binding</keyword>
<dbReference type="EMBL" id="SPQC01000029">
    <property type="protein sequence ID" value="TFU21638.1"/>
    <property type="molecule type" value="Genomic_DNA"/>
</dbReference>
<proteinExistence type="predicted"/>
<accession>A0A4Y9F4Q4</accession>
<dbReference type="SUPFAM" id="SSF46785">
    <property type="entry name" value="Winged helix' DNA-binding domain"/>
    <property type="match status" value="1"/>
</dbReference>
<dbReference type="Pfam" id="PF00392">
    <property type="entry name" value="GntR"/>
    <property type="match status" value="1"/>
</dbReference>
<gene>
    <name evidence="6" type="ORF">E4U03_08430</name>
</gene>
<dbReference type="CDD" id="cd07377">
    <property type="entry name" value="WHTH_GntR"/>
    <property type="match status" value="1"/>
</dbReference>
<dbReference type="InterPro" id="IPR000524">
    <property type="entry name" value="Tscrpt_reg_HTH_GntR"/>
</dbReference>
<evidence type="ECO:0000259" key="5">
    <source>
        <dbReference type="PROSITE" id="PS50949"/>
    </source>
</evidence>
<comment type="caution">
    <text evidence="6">The sequence shown here is derived from an EMBL/GenBank/DDBJ whole genome shotgun (WGS) entry which is preliminary data.</text>
</comment>
<protein>
    <submittedName>
        <fullName evidence="6">GntR family transcriptional regulator</fullName>
    </submittedName>
</protein>
<dbReference type="SMART" id="SM00895">
    <property type="entry name" value="FCD"/>
    <property type="match status" value="1"/>
</dbReference>
<dbReference type="AlphaFoldDB" id="A0A4Y9F4Q4"/>
<dbReference type="InterPro" id="IPR008920">
    <property type="entry name" value="TF_FadR/GntR_C"/>
</dbReference>
<dbReference type="PANTHER" id="PTHR43537:SF24">
    <property type="entry name" value="GLUCONATE OPERON TRANSCRIPTIONAL REPRESSOR"/>
    <property type="match status" value="1"/>
</dbReference>
<dbReference type="InterPro" id="IPR036390">
    <property type="entry name" value="WH_DNA-bd_sf"/>
</dbReference>
<name>A0A4Y9F4Q4_9MICC</name>
<dbReference type="SUPFAM" id="SSF48008">
    <property type="entry name" value="GntR ligand-binding domain-like"/>
    <property type="match status" value="1"/>
</dbReference>